<dbReference type="Pfam" id="PF13516">
    <property type="entry name" value="LRR_6"/>
    <property type="match status" value="2"/>
</dbReference>
<dbReference type="Proteomes" id="UP000010556">
    <property type="component" value="Unassembled WGS sequence"/>
</dbReference>
<dbReference type="InterPro" id="IPR006553">
    <property type="entry name" value="Leu-rich_rpt_Cys-con_subtyp"/>
</dbReference>
<dbReference type="InterPro" id="IPR032675">
    <property type="entry name" value="LRR_dom_sf"/>
</dbReference>
<proteinExistence type="predicted"/>
<dbReference type="EMBL" id="KB100789">
    <property type="protein sequence ID" value="ELK37314.1"/>
    <property type="molecule type" value="Genomic_DNA"/>
</dbReference>
<dbReference type="SUPFAM" id="SSF52047">
    <property type="entry name" value="RNI-like"/>
    <property type="match status" value="1"/>
</dbReference>
<dbReference type="AlphaFoldDB" id="L5MFB1"/>
<dbReference type="SMART" id="SM00367">
    <property type="entry name" value="LRR_CC"/>
    <property type="match status" value="2"/>
</dbReference>
<accession>L5MFB1</accession>
<evidence type="ECO:0000313" key="2">
    <source>
        <dbReference type="Proteomes" id="UP000010556"/>
    </source>
</evidence>
<gene>
    <name evidence="1" type="ORF">MDA_GLEAN10015640</name>
</gene>
<organism evidence="1 2">
    <name type="scientific">Myotis davidii</name>
    <name type="common">David's myotis</name>
    <dbReference type="NCBI Taxonomy" id="225400"/>
    <lineage>
        <taxon>Eukaryota</taxon>
        <taxon>Metazoa</taxon>
        <taxon>Chordata</taxon>
        <taxon>Craniata</taxon>
        <taxon>Vertebrata</taxon>
        <taxon>Euteleostomi</taxon>
        <taxon>Mammalia</taxon>
        <taxon>Eutheria</taxon>
        <taxon>Laurasiatheria</taxon>
        <taxon>Chiroptera</taxon>
        <taxon>Yangochiroptera</taxon>
        <taxon>Vespertilionidae</taxon>
        <taxon>Myotis</taxon>
    </lineage>
</organism>
<dbReference type="InterPro" id="IPR001611">
    <property type="entry name" value="Leu-rich_rpt"/>
</dbReference>
<name>L5MFB1_MYODS</name>
<protein>
    <submittedName>
        <fullName evidence="1">F-box/LRR-repeat protein 17</fullName>
    </submittedName>
</protein>
<reference evidence="2" key="1">
    <citation type="journal article" date="2013" name="Science">
        <title>Comparative analysis of bat genomes provides insight into the evolution of flight and immunity.</title>
        <authorList>
            <person name="Zhang G."/>
            <person name="Cowled C."/>
            <person name="Shi Z."/>
            <person name="Huang Z."/>
            <person name="Bishop-Lilly K.A."/>
            <person name="Fang X."/>
            <person name="Wynne J.W."/>
            <person name="Xiong Z."/>
            <person name="Baker M.L."/>
            <person name="Zhao W."/>
            <person name="Tachedjian M."/>
            <person name="Zhu Y."/>
            <person name="Zhou P."/>
            <person name="Jiang X."/>
            <person name="Ng J."/>
            <person name="Yang L."/>
            <person name="Wu L."/>
            <person name="Xiao J."/>
            <person name="Feng Y."/>
            <person name="Chen Y."/>
            <person name="Sun X."/>
            <person name="Zhang Y."/>
            <person name="Marsh G.A."/>
            <person name="Crameri G."/>
            <person name="Broder C.C."/>
            <person name="Frey K.G."/>
            <person name="Wang L.F."/>
            <person name="Wang J."/>
        </authorList>
    </citation>
    <scope>NUCLEOTIDE SEQUENCE [LARGE SCALE GENOMIC DNA]</scope>
</reference>
<keyword evidence="2" id="KW-1185">Reference proteome</keyword>
<dbReference type="Gene3D" id="3.80.10.10">
    <property type="entry name" value="Ribonuclease Inhibitor"/>
    <property type="match status" value="1"/>
</dbReference>
<sequence length="442" mass="46694">MAGLGSRGPDCSTPWRWANRPCWVLSAGTRACSQVTVATAKQALLAADTLEAVEQRGLIHYWSGWIPPLPLVPMTPGWAIGPNTPASLLSPRHSTGGRAARLDLLLEWVDPASPLDPCDPCWADRPKHSSGRAEGTGLRHLVAMGAAIFVTGLANSLTSISHQASTGAADQPHLSNQAPLIGPETLTGIETDQSEPNLGECHGRSMLNISLRLYHKTGIEAQANSQGTGVKGAISHHKADLCIFWCVEVIAKEGQNLKELYLVSCKITDYALIAIGRYSMTIETVDVGWCKEITDQGATLIAQSSKSLRYLGLMRCDKSCRQDGESAPPSTNSIPLPPSAAGTVGHEAVVVTGAGLSPSSMPPPGPSHHGSWSPLCWQPCSCRCCSHVLALTALASLAPADGMERLEPEPAVVASGASAVSGCEWWLLALIAHQELGEVEKP</sequence>
<evidence type="ECO:0000313" key="1">
    <source>
        <dbReference type="EMBL" id="ELK37314.1"/>
    </source>
</evidence>